<protein>
    <recommendedName>
        <fullName evidence="3">Secreted protein</fullName>
    </recommendedName>
</protein>
<keyword evidence="2" id="KW-1185">Reference proteome</keyword>
<organism evidence="1 2">
    <name type="scientific">Candidatus Nitronereus thalassa</name>
    <dbReference type="NCBI Taxonomy" id="3020898"/>
    <lineage>
        <taxon>Bacteria</taxon>
        <taxon>Pseudomonadati</taxon>
        <taxon>Nitrospirota</taxon>
        <taxon>Nitrospiria</taxon>
        <taxon>Nitrospirales</taxon>
        <taxon>Nitrospiraceae</taxon>
        <taxon>Candidatus Nitronereus</taxon>
    </lineage>
</organism>
<sequence>MKLLATALMIVTCLQPLRYAIQSLNQLSRHQRKLYPVLRIKHPQGIQSLITIEERLCRMPASIFYS</sequence>
<dbReference type="EMBL" id="JAQOUE010000001">
    <property type="protein sequence ID" value="MDT7043191.1"/>
    <property type="molecule type" value="Genomic_DNA"/>
</dbReference>
<evidence type="ECO:0000313" key="1">
    <source>
        <dbReference type="EMBL" id="MDT7043191.1"/>
    </source>
</evidence>
<dbReference type="RefSeq" id="WP_313833704.1">
    <property type="nucleotide sequence ID" value="NZ_JAQOUE010000001.1"/>
</dbReference>
<name>A0ABU3K9X7_9BACT</name>
<accession>A0ABU3K9X7</accession>
<proteinExistence type="predicted"/>
<evidence type="ECO:0000313" key="2">
    <source>
        <dbReference type="Proteomes" id="UP001250932"/>
    </source>
</evidence>
<reference evidence="1 2" key="1">
    <citation type="journal article" date="2023" name="ISME J.">
        <title>Cultivation and genomic characterization of novel and ubiquitous marine nitrite-oxidizing bacteria from the Nitrospirales.</title>
        <authorList>
            <person name="Mueller A.J."/>
            <person name="Daebeler A."/>
            <person name="Herbold C.W."/>
            <person name="Kirkegaard R.H."/>
            <person name="Daims H."/>
        </authorList>
    </citation>
    <scope>NUCLEOTIDE SEQUENCE [LARGE SCALE GENOMIC DNA]</scope>
    <source>
        <strain evidence="1 2">EB</strain>
    </source>
</reference>
<gene>
    <name evidence="1" type="ORF">PPG34_12595</name>
</gene>
<comment type="caution">
    <text evidence="1">The sequence shown here is derived from an EMBL/GenBank/DDBJ whole genome shotgun (WGS) entry which is preliminary data.</text>
</comment>
<evidence type="ECO:0008006" key="3">
    <source>
        <dbReference type="Google" id="ProtNLM"/>
    </source>
</evidence>
<dbReference type="Proteomes" id="UP001250932">
    <property type="component" value="Unassembled WGS sequence"/>
</dbReference>